<evidence type="ECO:0000313" key="1">
    <source>
        <dbReference type="EMBL" id="PHT87811.1"/>
    </source>
</evidence>
<dbReference type="AlphaFoldDB" id="A0A2G3A0T8"/>
<evidence type="ECO:0000313" key="2">
    <source>
        <dbReference type="Proteomes" id="UP000222542"/>
    </source>
</evidence>
<protein>
    <recommendedName>
        <fullName evidence="3">F-box associated domain-containing protein</fullName>
    </recommendedName>
</protein>
<organism evidence="1 2">
    <name type="scientific">Capsicum annuum</name>
    <name type="common">Capsicum pepper</name>
    <dbReference type="NCBI Taxonomy" id="4072"/>
    <lineage>
        <taxon>Eukaryota</taxon>
        <taxon>Viridiplantae</taxon>
        <taxon>Streptophyta</taxon>
        <taxon>Embryophyta</taxon>
        <taxon>Tracheophyta</taxon>
        <taxon>Spermatophyta</taxon>
        <taxon>Magnoliopsida</taxon>
        <taxon>eudicotyledons</taxon>
        <taxon>Gunneridae</taxon>
        <taxon>Pentapetalae</taxon>
        <taxon>asterids</taxon>
        <taxon>lamiids</taxon>
        <taxon>Solanales</taxon>
        <taxon>Solanaceae</taxon>
        <taxon>Solanoideae</taxon>
        <taxon>Capsiceae</taxon>
        <taxon>Capsicum</taxon>
    </lineage>
</organism>
<accession>A0A2G3A0T8</accession>
<dbReference type="PANTHER" id="PTHR31672:SF13">
    <property type="entry name" value="F-BOX PROTEIN CPR30-LIKE"/>
    <property type="match status" value="1"/>
</dbReference>
<reference evidence="1 2" key="1">
    <citation type="journal article" date="2014" name="Nat. Genet.">
        <title>Genome sequence of the hot pepper provides insights into the evolution of pungency in Capsicum species.</title>
        <authorList>
            <person name="Kim S."/>
            <person name="Park M."/>
            <person name="Yeom S.I."/>
            <person name="Kim Y.M."/>
            <person name="Lee J.M."/>
            <person name="Lee H.A."/>
            <person name="Seo E."/>
            <person name="Choi J."/>
            <person name="Cheong K."/>
            <person name="Kim K.T."/>
            <person name="Jung K."/>
            <person name="Lee G.W."/>
            <person name="Oh S.K."/>
            <person name="Bae C."/>
            <person name="Kim S.B."/>
            <person name="Lee H.Y."/>
            <person name="Kim S.Y."/>
            <person name="Kim M.S."/>
            <person name="Kang B.C."/>
            <person name="Jo Y.D."/>
            <person name="Yang H.B."/>
            <person name="Jeong H.J."/>
            <person name="Kang W.H."/>
            <person name="Kwon J.K."/>
            <person name="Shin C."/>
            <person name="Lim J.Y."/>
            <person name="Park J.H."/>
            <person name="Huh J.H."/>
            <person name="Kim J.S."/>
            <person name="Kim B.D."/>
            <person name="Cohen O."/>
            <person name="Paran I."/>
            <person name="Suh M.C."/>
            <person name="Lee S.B."/>
            <person name="Kim Y.K."/>
            <person name="Shin Y."/>
            <person name="Noh S.J."/>
            <person name="Park J."/>
            <person name="Seo Y.S."/>
            <person name="Kwon S.Y."/>
            <person name="Kim H.A."/>
            <person name="Park J.M."/>
            <person name="Kim H.J."/>
            <person name="Choi S.B."/>
            <person name="Bosland P.W."/>
            <person name="Reeves G."/>
            <person name="Jo S.H."/>
            <person name="Lee B.W."/>
            <person name="Cho H.T."/>
            <person name="Choi H.S."/>
            <person name="Lee M.S."/>
            <person name="Yu Y."/>
            <person name="Do Choi Y."/>
            <person name="Park B.S."/>
            <person name="van Deynze A."/>
            <person name="Ashrafi H."/>
            <person name="Hill T."/>
            <person name="Kim W.T."/>
            <person name="Pai H.S."/>
            <person name="Ahn H.K."/>
            <person name="Yeam I."/>
            <person name="Giovannoni J.J."/>
            <person name="Rose J.K."/>
            <person name="Sorensen I."/>
            <person name="Lee S.J."/>
            <person name="Kim R.W."/>
            <person name="Choi I.Y."/>
            <person name="Choi B.S."/>
            <person name="Lim J.S."/>
            <person name="Lee Y.H."/>
            <person name="Choi D."/>
        </authorList>
    </citation>
    <scope>NUCLEOTIDE SEQUENCE [LARGE SCALE GENOMIC DNA]</scope>
    <source>
        <strain evidence="2">cv. CM334</strain>
    </source>
</reference>
<keyword evidence="2" id="KW-1185">Reference proteome</keyword>
<name>A0A2G3A0T8_CAPAN</name>
<dbReference type="SUPFAM" id="SSF81383">
    <property type="entry name" value="F-box domain"/>
    <property type="match status" value="1"/>
</dbReference>
<dbReference type="PANTHER" id="PTHR31672">
    <property type="entry name" value="BNACNNG10540D PROTEIN"/>
    <property type="match status" value="1"/>
</dbReference>
<sequence length="385" mass="44603">MHDQKMTMLDDLVVKIISYLPLKFVIQCKVLNKDFYARISGPKFLQTLSQRQKISTLISSLNRSVSETIHKISLNSVPASHYFETTTLPVRINILAISKGLVLIDFNESKNFCILNPITGAHHLIRYPDRASYCRLSVPGFIVDYPTSDHYMLVIASGICEPFERDGYNFSVLSSELSGVWREIPLRMNIHEPFHLHVTKPVYVNDSFHWLRWKGGVLAFHTKKEKAIIIDLPELTIMDYDNPFSREWLGVTHGLLTLVCTYEKFLVIATYDYGSNEWSVSHSITIDFIMGLDYYNYCFPVWIDDSERVFFLVEYPWAHDHDSKINNYKITADLKNCLGIFKYDFYAFAPTLASVHTRLSHVVHRKHLSSITATLDELKRFIRES</sequence>
<proteinExistence type="predicted"/>
<dbReference type="Proteomes" id="UP000222542">
    <property type="component" value="Unassembled WGS sequence"/>
</dbReference>
<dbReference type="InterPro" id="IPR036047">
    <property type="entry name" value="F-box-like_dom_sf"/>
</dbReference>
<dbReference type="EMBL" id="AYRZ02000003">
    <property type="protein sequence ID" value="PHT87811.1"/>
    <property type="molecule type" value="Genomic_DNA"/>
</dbReference>
<comment type="caution">
    <text evidence="1">The sequence shown here is derived from an EMBL/GenBank/DDBJ whole genome shotgun (WGS) entry which is preliminary data.</text>
</comment>
<dbReference type="InterPro" id="IPR050796">
    <property type="entry name" value="SCF_F-box_component"/>
</dbReference>
<reference evidence="1 2" key="2">
    <citation type="journal article" date="2017" name="Genome Biol.">
        <title>New reference genome sequences of hot pepper reveal the massive evolution of plant disease-resistance genes by retroduplication.</title>
        <authorList>
            <person name="Kim S."/>
            <person name="Park J."/>
            <person name="Yeom S.I."/>
            <person name="Kim Y.M."/>
            <person name="Seo E."/>
            <person name="Kim K.T."/>
            <person name="Kim M.S."/>
            <person name="Lee J.M."/>
            <person name="Cheong K."/>
            <person name="Shin H.S."/>
            <person name="Kim S.B."/>
            <person name="Han K."/>
            <person name="Lee J."/>
            <person name="Park M."/>
            <person name="Lee H.A."/>
            <person name="Lee H.Y."/>
            <person name="Lee Y."/>
            <person name="Oh S."/>
            <person name="Lee J.H."/>
            <person name="Choi E."/>
            <person name="Choi E."/>
            <person name="Lee S.E."/>
            <person name="Jeon J."/>
            <person name="Kim H."/>
            <person name="Choi G."/>
            <person name="Song H."/>
            <person name="Lee J."/>
            <person name="Lee S.C."/>
            <person name="Kwon J.K."/>
            <person name="Lee H.Y."/>
            <person name="Koo N."/>
            <person name="Hong Y."/>
            <person name="Kim R.W."/>
            <person name="Kang W.H."/>
            <person name="Huh J.H."/>
            <person name="Kang B.C."/>
            <person name="Yang T.J."/>
            <person name="Lee Y.H."/>
            <person name="Bennetzen J.L."/>
            <person name="Choi D."/>
        </authorList>
    </citation>
    <scope>NUCLEOTIDE SEQUENCE [LARGE SCALE GENOMIC DNA]</scope>
    <source>
        <strain evidence="2">cv. CM334</strain>
    </source>
</reference>
<dbReference type="OMA" id="NARIWHC"/>
<dbReference type="Gramene" id="PHT87811">
    <property type="protein sequence ID" value="PHT87811"/>
    <property type="gene ID" value="T459_09917"/>
</dbReference>
<evidence type="ECO:0008006" key="3">
    <source>
        <dbReference type="Google" id="ProtNLM"/>
    </source>
</evidence>
<gene>
    <name evidence="1" type="ORF">T459_09917</name>
</gene>